<accession>A0ABV2D3K2</accession>
<dbReference type="Proteomes" id="UP001548713">
    <property type="component" value="Unassembled WGS sequence"/>
</dbReference>
<proteinExistence type="predicted"/>
<keyword evidence="2" id="KW-1185">Reference proteome</keyword>
<sequence length="45" mass="4903">MIGLSDRDKACLLQARHIALANPQVIDRDHDNPFADAILGFASLV</sequence>
<protein>
    <submittedName>
        <fullName evidence="1">Uncharacterized protein</fullName>
    </submittedName>
</protein>
<dbReference type="EMBL" id="JBEWLY010000021">
    <property type="protein sequence ID" value="MET1756446.1"/>
    <property type="molecule type" value="Genomic_DNA"/>
</dbReference>
<organism evidence="1 2">
    <name type="scientific">Novosphingobium kalidii</name>
    <dbReference type="NCBI Taxonomy" id="3230299"/>
    <lineage>
        <taxon>Bacteria</taxon>
        <taxon>Pseudomonadati</taxon>
        <taxon>Pseudomonadota</taxon>
        <taxon>Alphaproteobacteria</taxon>
        <taxon>Sphingomonadales</taxon>
        <taxon>Sphingomonadaceae</taxon>
        <taxon>Novosphingobium</taxon>
    </lineage>
</organism>
<name>A0ABV2D3K2_9SPHN</name>
<dbReference type="RefSeq" id="WP_353984936.1">
    <property type="nucleotide sequence ID" value="NZ_JBEWLY010000021.1"/>
</dbReference>
<gene>
    <name evidence="1" type="ORF">ABVV53_13455</name>
</gene>
<reference evidence="1 2" key="1">
    <citation type="submission" date="2024-07" db="EMBL/GenBank/DDBJ databases">
        <title>Novosphingobium kalidii RD2P27.</title>
        <authorList>
            <person name="Sun J.-Q."/>
        </authorList>
    </citation>
    <scope>NUCLEOTIDE SEQUENCE [LARGE SCALE GENOMIC DNA]</scope>
    <source>
        <strain evidence="1 2">RD2P27</strain>
    </source>
</reference>
<comment type="caution">
    <text evidence="1">The sequence shown here is derived from an EMBL/GenBank/DDBJ whole genome shotgun (WGS) entry which is preliminary data.</text>
</comment>
<evidence type="ECO:0000313" key="1">
    <source>
        <dbReference type="EMBL" id="MET1756446.1"/>
    </source>
</evidence>
<evidence type="ECO:0000313" key="2">
    <source>
        <dbReference type="Proteomes" id="UP001548713"/>
    </source>
</evidence>